<dbReference type="GeneID" id="42798455"/>
<dbReference type="UniPathway" id="UPA00031">
    <property type="reaction ID" value="UER00009"/>
</dbReference>
<gene>
    <name evidence="12" type="ORF">D1868_05255</name>
</gene>
<dbReference type="EC" id="5.3.1.16" evidence="5"/>
<dbReference type="GO" id="GO:0005737">
    <property type="term" value="C:cytoplasm"/>
    <property type="evidence" value="ECO:0007669"/>
    <property type="project" value="UniProtKB-SubCell"/>
</dbReference>
<keyword evidence="13" id="KW-1185">Reference proteome</keyword>
<dbReference type="KEGG" id="sazo:D1868_05255"/>
<organism evidence="12 13">
    <name type="scientific">Stygiolobus azoricus</name>
    <dbReference type="NCBI Taxonomy" id="41675"/>
    <lineage>
        <taxon>Archaea</taxon>
        <taxon>Thermoproteota</taxon>
        <taxon>Thermoprotei</taxon>
        <taxon>Sulfolobales</taxon>
        <taxon>Sulfolobaceae</taxon>
        <taxon>Stygiolobus</taxon>
    </lineage>
</organism>
<dbReference type="PANTHER" id="PTHR43090:SF2">
    <property type="entry name" value="1-(5-PHOSPHORIBOSYL)-5-[(5-PHOSPHORIBOSYLAMINO)METHYLIDENEAMINO] IMIDAZOLE-4-CARBOXAMIDE ISOMERASE"/>
    <property type="match status" value="1"/>
</dbReference>
<dbReference type="Pfam" id="PF00977">
    <property type="entry name" value="His_biosynth"/>
    <property type="match status" value="1"/>
</dbReference>
<comment type="pathway">
    <text evidence="3">Amino-acid biosynthesis; L-histidine biosynthesis; L-histidine from 5-phospho-alpha-D-ribose 1-diphosphate: step 4/9.</text>
</comment>
<dbReference type="CDD" id="cd04732">
    <property type="entry name" value="HisA"/>
    <property type="match status" value="1"/>
</dbReference>
<keyword evidence="7" id="KW-0963">Cytoplasm</keyword>
<dbReference type="AlphaFoldDB" id="A0A650CNN6"/>
<keyword evidence="10 12" id="KW-0413">Isomerase</keyword>
<comment type="catalytic activity">
    <reaction evidence="1">
        <text>1-(5-phospho-beta-D-ribosyl)-5-[(5-phospho-beta-D-ribosylamino)methylideneamino]imidazole-4-carboxamide = 5-[(5-phospho-1-deoxy-D-ribulos-1-ylimino)methylamino]-1-(5-phospho-beta-D-ribosyl)imidazole-4-carboxamide</text>
        <dbReference type="Rhea" id="RHEA:15469"/>
        <dbReference type="ChEBI" id="CHEBI:58435"/>
        <dbReference type="ChEBI" id="CHEBI:58525"/>
        <dbReference type="EC" id="5.3.1.16"/>
    </reaction>
</comment>
<name>A0A650CNN6_9CREN</name>
<dbReference type="NCBIfam" id="NF010113">
    <property type="entry name" value="PRK13586.1"/>
    <property type="match status" value="1"/>
</dbReference>
<evidence type="ECO:0000256" key="11">
    <source>
        <dbReference type="RuleBase" id="RU003657"/>
    </source>
</evidence>
<comment type="subcellular location">
    <subcellularLocation>
        <location evidence="2">Cytoplasm</location>
    </subcellularLocation>
</comment>
<dbReference type="PANTHER" id="PTHR43090">
    <property type="entry name" value="1-(5-PHOSPHORIBOSYL)-5-[(5-PHOSPHORIBOSYLAMINO)METHYLIDENEAMINO] IMIDAZOLE-4-CARBOXAMIDE ISOMERASE"/>
    <property type="match status" value="1"/>
</dbReference>
<keyword evidence="8 11" id="KW-0028">Amino-acid biosynthesis</keyword>
<evidence type="ECO:0000256" key="4">
    <source>
        <dbReference type="ARBA" id="ARBA00009667"/>
    </source>
</evidence>
<sequence>MSLEVIPSIDISEGKAVKRIKGQRGSGLILGDPLRIAEQIYSEGYKKVHLVDLDAAEGVGNNEEIIKMICKEIGFDHTQVGGGIRSLDKAQKIANECSFIVLSTLPVMNREAFEKIWSEVGKDKILLSIDYNERGDVLIKGWKERREIKVEEILSFDVYGFIFTYVPKEGTKSGIDESVKKYVNIVKGVKEYAGGVSTIEDLMKLKVFGFDYAIIGMSFYNGSLRGVKVV</sequence>
<evidence type="ECO:0000256" key="5">
    <source>
        <dbReference type="ARBA" id="ARBA00012550"/>
    </source>
</evidence>
<dbReference type="InterPro" id="IPR044524">
    <property type="entry name" value="Isoase_HisA-like"/>
</dbReference>
<accession>A0A650CNN6</accession>
<dbReference type="InterPro" id="IPR023016">
    <property type="entry name" value="HisA/PriA"/>
</dbReference>
<evidence type="ECO:0000256" key="7">
    <source>
        <dbReference type="ARBA" id="ARBA00022490"/>
    </source>
</evidence>
<dbReference type="RefSeq" id="WP_156006231.1">
    <property type="nucleotide sequence ID" value="NZ_CP045483.1"/>
</dbReference>
<dbReference type="InterPro" id="IPR013785">
    <property type="entry name" value="Aldolase_TIM"/>
</dbReference>
<dbReference type="Proteomes" id="UP000423396">
    <property type="component" value="Chromosome"/>
</dbReference>
<comment type="similarity">
    <text evidence="4 11">Belongs to the HisA/HisF family.</text>
</comment>
<proteinExistence type="inferred from homology"/>
<evidence type="ECO:0000313" key="12">
    <source>
        <dbReference type="EMBL" id="QGR19449.1"/>
    </source>
</evidence>
<dbReference type="GO" id="GO:0003949">
    <property type="term" value="F:1-(5-phosphoribosyl)-5-[(5-phosphoribosylamino)methylideneamino]imidazole-4-carboxamide isomerase activity"/>
    <property type="evidence" value="ECO:0007669"/>
    <property type="project" value="UniProtKB-EC"/>
</dbReference>
<evidence type="ECO:0000256" key="8">
    <source>
        <dbReference type="ARBA" id="ARBA00022605"/>
    </source>
</evidence>
<evidence type="ECO:0000313" key="13">
    <source>
        <dbReference type="Proteomes" id="UP000423396"/>
    </source>
</evidence>
<evidence type="ECO:0000256" key="3">
    <source>
        <dbReference type="ARBA" id="ARBA00005133"/>
    </source>
</evidence>
<dbReference type="GO" id="GO:0000105">
    <property type="term" value="P:L-histidine biosynthetic process"/>
    <property type="evidence" value="ECO:0007669"/>
    <property type="project" value="UniProtKB-UniPathway"/>
</dbReference>
<evidence type="ECO:0000256" key="1">
    <source>
        <dbReference type="ARBA" id="ARBA00000901"/>
    </source>
</evidence>
<keyword evidence="9 11" id="KW-0368">Histidine biosynthesis</keyword>
<dbReference type="InterPro" id="IPR006062">
    <property type="entry name" value="His_biosynth"/>
</dbReference>
<protein>
    <recommendedName>
        <fullName evidence="6">1-(5-phosphoribosyl)-5-[(5-phosphoribosylamino)methylideneamino] imidazole-4-carboxamide isomerase</fullName>
        <ecNumber evidence="5">5.3.1.16</ecNumber>
    </recommendedName>
</protein>
<evidence type="ECO:0000256" key="2">
    <source>
        <dbReference type="ARBA" id="ARBA00004496"/>
    </source>
</evidence>
<dbReference type="OrthoDB" id="52866at2157"/>
<dbReference type="GO" id="GO:0000162">
    <property type="term" value="P:L-tryptophan biosynthetic process"/>
    <property type="evidence" value="ECO:0007669"/>
    <property type="project" value="TreeGrafter"/>
</dbReference>
<evidence type="ECO:0000256" key="6">
    <source>
        <dbReference type="ARBA" id="ARBA00018464"/>
    </source>
</evidence>
<dbReference type="InterPro" id="IPR011060">
    <property type="entry name" value="RibuloseP-bd_barrel"/>
</dbReference>
<evidence type="ECO:0000256" key="9">
    <source>
        <dbReference type="ARBA" id="ARBA00023102"/>
    </source>
</evidence>
<dbReference type="Gene3D" id="3.20.20.70">
    <property type="entry name" value="Aldolase class I"/>
    <property type="match status" value="1"/>
</dbReference>
<reference evidence="12 13" key="1">
    <citation type="submission" date="2019-10" db="EMBL/GenBank/DDBJ databases">
        <title>Genome Sequences from Six Type Strain Members of the Archaeal Family Sulfolobaceae: Acidianus ambivalens, Acidianus infernus, Metallosphaera prunae, Stygiolobus azoricus, Sulfolobus metallicus, and Sulfurisphaera ohwakuensis.</title>
        <authorList>
            <person name="Counts J.A."/>
            <person name="Kelly R.M."/>
        </authorList>
    </citation>
    <scope>NUCLEOTIDE SEQUENCE [LARGE SCALE GENOMIC DNA]</scope>
    <source>
        <strain evidence="12 13">FC6</strain>
    </source>
</reference>
<dbReference type="SUPFAM" id="SSF51366">
    <property type="entry name" value="Ribulose-phoshate binding barrel"/>
    <property type="match status" value="1"/>
</dbReference>
<dbReference type="EMBL" id="CP045483">
    <property type="protein sequence ID" value="QGR19449.1"/>
    <property type="molecule type" value="Genomic_DNA"/>
</dbReference>
<evidence type="ECO:0000256" key="10">
    <source>
        <dbReference type="ARBA" id="ARBA00023235"/>
    </source>
</evidence>